<organism evidence="2 3">
    <name type="scientific">Stenotrophomonas maltophilia</name>
    <name type="common">Pseudomonas maltophilia</name>
    <name type="synonym">Xanthomonas maltophilia</name>
    <dbReference type="NCBI Taxonomy" id="40324"/>
    <lineage>
        <taxon>Bacteria</taxon>
        <taxon>Pseudomonadati</taxon>
        <taxon>Pseudomonadota</taxon>
        <taxon>Gammaproteobacteria</taxon>
        <taxon>Lysobacterales</taxon>
        <taxon>Lysobacteraceae</taxon>
        <taxon>Stenotrophomonas</taxon>
        <taxon>Stenotrophomonas maltophilia group</taxon>
    </lineage>
</organism>
<feature type="domain" description="Fibronectin type-III" evidence="1">
    <location>
        <begin position="1310"/>
        <end position="1400"/>
    </location>
</feature>
<dbReference type="InterPro" id="IPR006530">
    <property type="entry name" value="YD"/>
</dbReference>
<protein>
    <submittedName>
        <fullName evidence="2">RHS repeat protein</fullName>
    </submittedName>
</protein>
<dbReference type="InterPro" id="IPR050708">
    <property type="entry name" value="T6SS_VgrG/RHS"/>
</dbReference>
<comment type="caution">
    <text evidence="2">The sequence shown here is derived from an EMBL/GenBank/DDBJ whole genome shotgun (WGS) entry which is preliminary data.</text>
</comment>
<evidence type="ECO:0000313" key="3">
    <source>
        <dbReference type="Proteomes" id="UP000271705"/>
    </source>
</evidence>
<dbReference type="InterPro" id="IPR013783">
    <property type="entry name" value="Ig-like_fold"/>
</dbReference>
<dbReference type="InterPro" id="IPR003961">
    <property type="entry name" value="FN3_dom"/>
</dbReference>
<dbReference type="SUPFAM" id="SSF49265">
    <property type="entry name" value="Fibronectin type III"/>
    <property type="match status" value="4"/>
</dbReference>
<evidence type="ECO:0000313" key="2">
    <source>
        <dbReference type="EMBL" id="RTQ90779.1"/>
    </source>
</evidence>
<evidence type="ECO:0000259" key="1">
    <source>
        <dbReference type="PROSITE" id="PS50853"/>
    </source>
</evidence>
<dbReference type="NCBIfam" id="TIGR01643">
    <property type="entry name" value="YD_repeat_2x"/>
    <property type="match status" value="1"/>
</dbReference>
<dbReference type="Proteomes" id="UP000271705">
    <property type="component" value="Unassembled WGS sequence"/>
</dbReference>
<dbReference type="EMBL" id="RXLZ01000011">
    <property type="protein sequence ID" value="RTQ90779.1"/>
    <property type="molecule type" value="Genomic_DNA"/>
</dbReference>
<dbReference type="Gene3D" id="2.60.40.10">
    <property type="entry name" value="Immunoglobulins"/>
    <property type="match status" value="5"/>
</dbReference>
<dbReference type="InterPro" id="IPR036116">
    <property type="entry name" value="FN3_sf"/>
</dbReference>
<reference evidence="2 3" key="1">
    <citation type="submission" date="2018-12" db="EMBL/GenBank/DDBJ databases">
        <authorList>
            <person name="Kartti S."/>
            <person name="Manni A."/>
            <person name="Chemao El Fihri M.W."/>
            <person name="Laamarti M."/>
            <person name="Temsamani L."/>
            <person name="El Jamali J.E."/>
            <person name="Ouadghiri M."/>
            <person name="Ibrahimi A."/>
            <person name="Filati-Maltouf A."/>
        </authorList>
    </citation>
    <scope>NUCLEOTIDE SEQUENCE [LARGE SCALE GENOMIC DNA]</scope>
    <source>
        <strain evidence="2 3">MDMC339</strain>
    </source>
</reference>
<sequence>MFNAPGAAAQDTQPGKYPWEEFDKRLQSSMDVARLSDDLLGDSVGLSNGALSFSAADVSLESHHALPVSLKRKYVMKNRYQYENDALLADWDLDLPSISGVFSTDWVMGHAAASPGARCSVSTVSQAQPSIPFSGSMDVSDVWSGNSMNIPGVTSGEMLLINGSTARPAQGGPYHWMTNDQVFVGCLSAIRNGPGEGFLAIGPDGTRYWFDWMAQYVEPQIKNPLNGAKRLDRRLNVLYATRVEDRFGNSVAYNYANAANAPARLQSIVASDGRQISFSYNPRGQIETATTNGRTWRYLYRSDGKVSLSAVIQPDGSQWKIDFSGLSNAAYYATPPIPNEPVRSCFIDGTPLVGPQSATGRIEHPSGAVGTFTVAIREHGRSNVPVSCKNFTTGLGGNDSGDDVNQWAIAYKTYTLIEKSISGPAIPPMTWKYSYSSAISSIFYPGGTMDRPCPLTGGVVCGEPICTSDSCAGRATTVVEGPGAEWTRYTHGNSFKYDEGKLLRIERGKGGDILQVVENTYALSPAGQPYPARFGVSAQDTGDNFPREAIQPELSTVTRLDGVVYTRRTNSFDSLARPLSVSRFNNQGDARTDVTGYGDNLGLWVLGQVARVSNSDTASVISRTIYDGRALPIELHSHGRLLQRYSYNPDGSLASIADANNHITHLADWKRGVAQTLKFADGTTLVRGVDDNGFVTSVTGETGAATGYEYDSMGRISRIRYPAGDTVAWADTVRSFSKSSAAEYGVAAGHWRQDVSTGNARKRVYYDAFWRPLLTQEFDAASPAETQRFVRASYDLQGRLEFQSYPSASANASTGTWTTYDGLGRVSSVSQDSESGLLTTTTSYLAGGLVRVIDPKGRVTTTAYQAFDQPSQTQPIAIAHPGGVFSEIVRDVFGKPLSIKRRNASSTEALTRTYVYDGHQQLCKSIEPETGSTAMGYDPAGNLLWTASGLALPNVASCDAAAALSSSRRVDRTYDARNRLATLRFPDRNGDQDWLYHADGKPAQVTTLNDGGGAVAVNGYTYNKRRLLTGESLQESAGPALSLGYGYDSNGTRAGITYPSGMFVGLAPNALGQATQAGPYATAVSYYPNGAIRRFTYGNGVVHGMQQNARQLPAQVVDGNGVLDYSYLYDGAENVVTILDGVDSLRDRRMEYDQLDRLQQATSAMFGGNGVMRYTYDALDNLRSSSLAGVRDHQYWYDASNRLTNVQTTGGSTIIGLDYDPQGNLRNRNGVVHTFDVGNRLRKVAGAESYRYDAHGRRVLSSAENEERRIFSLYGEDGLLRRQNNERTGEISEYVYLGSSLVAKVVGHIAPGVPSLSVPPSSETGSFSLSWGEVGRAVRYELREQRDSGSWTTVYSGAGRVWTVSNRSAGVYGYSVRACSSNACGAWSSVGAINVQAEPVDVPIVTVPATSYSGNYVVTWSTVAGASRYELQASTGGAWANVLSANVANHPVSGQPAGSVQYRVRGCNGRGCAAYSAPASIQVILKPAAAPTLSLPASNSSGAYVVSWSQVAGAARYALEQRSGTGEWTQIANAARTSQDVAGRPSGEDGYRVRACNDAGCSSYSAVATTRVLRIPAVAPVMSGNSAQYGSPVVVGWSAVLDGASYALEEQAPGRAWAQVQNSSAIAATLPERSTGAYGYRVRACNASGCGPLSSALLVTVLRAPSAPGLSIDSSNVGSGQGFRVYWGAVATASAYRLEEQFAAGQWTQVLDSAETQFAAGARGAGSYGYRARACNAAGCSGYSAVATFTLVLRPVPDVPGSLNVAEMRSSCEMAWGASARAERYELSNDGGVVYQGGNTSFSQANPRRCVSPYRVRACNGTGCSEWSLPVYHGGGAMLMRSR</sequence>
<gene>
    <name evidence="2" type="ORF">EKL94_05425</name>
</gene>
<name>A0A3S0HI15_STEMA</name>
<dbReference type="Pfam" id="PF05593">
    <property type="entry name" value="RHS_repeat"/>
    <property type="match status" value="1"/>
</dbReference>
<proteinExistence type="predicted"/>
<dbReference type="PROSITE" id="PS50853">
    <property type="entry name" value="FN3"/>
    <property type="match status" value="1"/>
</dbReference>
<dbReference type="Gene3D" id="2.180.10.10">
    <property type="entry name" value="RHS repeat-associated core"/>
    <property type="match status" value="2"/>
</dbReference>
<accession>A0A3S0HI15</accession>
<dbReference type="InterPro" id="IPR031325">
    <property type="entry name" value="RHS_repeat"/>
</dbReference>
<dbReference type="PANTHER" id="PTHR32305">
    <property type="match status" value="1"/>
</dbReference>
<dbReference type="PANTHER" id="PTHR32305:SF15">
    <property type="entry name" value="PROTEIN RHSA-RELATED"/>
    <property type="match status" value="1"/>
</dbReference>